<evidence type="ECO:0000256" key="1">
    <source>
        <dbReference type="SAM" id="MobiDB-lite"/>
    </source>
</evidence>
<evidence type="ECO:0000313" key="3">
    <source>
        <dbReference type="Proteomes" id="UP000054721"/>
    </source>
</evidence>
<name>A0A0V1LFX5_9BILA</name>
<feature type="region of interest" description="Disordered" evidence="1">
    <location>
        <begin position="56"/>
        <end position="101"/>
    </location>
</feature>
<gene>
    <name evidence="2" type="ORF">T02_10566</name>
</gene>
<keyword evidence="3" id="KW-1185">Reference proteome</keyword>
<proteinExistence type="predicted"/>
<organism evidence="2 3">
    <name type="scientific">Trichinella nativa</name>
    <dbReference type="NCBI Taxonomy" id="6335"/>
    <lineage>
        <taxon>Eukaryota</taxon>
        <taxon>Metazoa</taxon>
        <taxon>Ecdysozoa</taxon>
        <taxon>Nematoda</taxon>
        <taxon>Enoplea</taxon>
        <taxon>Dorylaimia</taxon>
        <taxon>Trichinellida</taxon>
        <taxon>Trichinellidae</taxon>
        <taxon>Trichinella</taxon>
    </lineage>
</organism>
<dbReference type="AlphaFoldDB" id="A0A0V1LFX5"/>
<evidence type="ECO:0000313" key="2">
    <source>
        <dbReference type="EMBL" id="KRZ58252.1"/>
    </source>
</evidence>
<dbReference type="EMBL" id="JYDW01000061">
    <property type="protein sequence ID" value="KRZ58252.1"/>
    <property type="molecule type" value="Genomic_DNA"/>
</dbReference>
<accession>A0A0V1LFX5</accession>
<protein>
    <submittedName>
        <fullName evidence="2">Uncharacterized protein</fullName>
    </submittedName>
</protein>
<comment type="caution">
    <text evidence="2">The sequence shown here is derived from an EMBL/GenBank/DDBJ whole genome shotgun (WGS) entry which is preliminary data.</text>
</comment>
<dbReference type="Proteomes" id="UP000054721">
    <property type="component" value="Unassembled WGS sequence"/>
</dbReference>
<sequence length="213" mass="24440">MNAPNRDVTRTNEKSRGRKCMEGRCPQHPGVHLFLTRIEFTVADMWCTCTRPKVPERHLSRDGSPAQLNSSGTTNRQSNGDLAEDRKIKHSQKSQKSRGDRRLYADGTLRSLFIYKKADGLEHCTKVQTHVALKDRAVPVFQKSFVMAFTMHDAVEKQLEQYVNMDFSTGLVDRLVVDSYLILRPEKLYQAFTGDTCELCEIVILPRYVLLLY</sequence>
<dbReference type="OrthoDB" id="5924300at2759"/>
<feature type="region of interest" description="Disordered" evidence="1">
    <location>
        <begin position="1"/>
        <end position="23"/>
    </location>
</feature>
<feature type="compositionally biased region" description="Polar residues" evidence="1">
    <location>
        <begin position="66"/>
        <end position="80"/>
    </location>
</feature>
<reference evidence="2 3" key="1">
    <citation type="submission" date="2015-05" db="EMBL/GenBank/DDBJ databases">
        <title>Evolution of Trichinella species and genotypes.</title>
        <authorList>
            <person name="Korhonen P.K."/>
            <person name="Edoardo P."/>
            <person name="Giuseppe L.R."/>
            <person name="Gasser R.B."/>
        </authorList>
    </citation>
    <scope>NUCLEOTIDE SEQUENCE [LARGE SCALE GENOMIC DNA]</scope>
    <source>
        <strain evidence="2">ISS10</strain>
    </source>
</reference>
<feature type="compositionally biased region" description="Basic and acidic residues" evidence="1">
    <location>
        <begin position="7"/>
        <end position="22"/>
    </location>
</feature>